<evidence type="ECO:0000256" key="5">
    <source>
        <dbReference type="ARBA" id="ARBA00023242"/>
    </source>
</evidence>
<evidence type="ECO:0000256" key="6">
    <source>
        <dbReference type="SAM" id="SignalP"/>
    </source>
</evidence>
<protein>
    <submittedName>
        <fullName evidence="7">Uncharacterized protein</fullName>
    </submittedName>
</protein>
<evidence type="ECO:0000256" key="3">
    <source>
        <dbReference type="ARBA" id="ARBA00023125"/>
    </source>
</evidence>
<sequence length="265" mass="30224">MPFPSASIVNLFIIFKSALIQLSIDLQGLIQMMLLGGHFTQGNSMVFGTGWAEIFDYYGFQYANMLMFTYIGDNNLLLKAFDLTLTRRYIDHKSDEMETSQRTNPKYPDETVMYGTQFAPIKIEDDETHDEVHAIPKSVDPKLQVINFSWKSDPKRVTSSKRGTGGLFDVFPAQNIYQHADIQHGNRVFAAFDKANHRLIIEKAAATKGEELAQKIVAQRERKRWPGLLWTTLVRLALFDHDEPRVIPTNVTYDNSQHEPLLSPG</sequence>
<accession>A0AAD8NI73</accession>
<organism evidence="7 8">
    <name type="scientific">Tagetes erecta</name>
    <name type="common">African marigold</name>
    <dbReference type="NCBI Taxonomy" id="13708"/>
    <lineage>
        <taxon>Eukaryota</taxon>
        <taxon>Viridiplantae</taxon>
        <taxon>Streptophyta</taxon>
        <taxon>Embryophyta</taxon>
        <taxon>Tracheophyta</taxon>
        <taxon>Spermatophyta</taxon>
        <taxon>Magnoliopsida</taxon>
        <taxon>eudicotyledons</taxon>
        <taxon>Gunneridae</taxon>
        <taxon>Pentapetalae</taxon>
        <taxon>asterids</taxon>
        <taxon>campanulids</taxon>
        <taxon>Asterales</taxon>
        <taxon>Asteraceae</taxon>
        <taxon>Asteroideae</taxon>
        <taxon>Heliantheae alliance</taxon>
        <taxon>Tageteae</taxon>
        <taxon>Tagetes</taxon>
    </lineage>
</organism>
<keyword evidence="3" id="KW-0238">DNA-binding</keyword>
<name>A0AAD8NI73_TARER</name>
<keyword evidence="6" id="KW-0732">Signal</keyword>
<dbReference type="SUPFAM" id="SSF101936">
    <property type="entry name" value="DNA-binding pseudobarrel domain"/>
    <property type="match status" value="1"/>
</dbReference>
<dbReference type="InterPro" id="IPR015300">
    <property type="entry name" value="DNA-bd_pseudobarrel_sf"/>
</dbReference>
<keyword evidence="4" id="KW-0804">Transcription</keyword>
<reference evidence="7" key="1">
    <citation type="journal article" date="2023" name="bioRxiv">
        <title>Improved chromosome-level genome assembly for marigold (Tagetes erecta).</title>
        <authorList>
            <person name="Jiang F."/>
            <person name="Yuan L."/>
            <person name="Wang S."/>
            <person name="Wang H."/>
            <person name="Xu D."/>
            <person name="Wang A."/>
            <person name="Fan W."/>
        </authorList>
    </citation>
    <scope>NUCLEOTIDE SEQUENCE</scope>
    <source>
        <strain evidence="7">WSJ</strain>
        <tissue evidence="7">Leaf</tissue>
    </source>
</reference>
<evidence type="ECO:0000256" key="4">
    <source>
        <dbReference type="ARBA" id="ARBA00023163"/>
    </source>
</evidence>
<dbReference type="GO" id="GO:0003677">
    <property type="term" value="F:DNA binding"/>
    <property type="evidence" value="ECO:0007669"/>
    <property type="project" value="UniProtKB-KW"/>
</dbReference>
<dbReference type="EMBL" id="JAUHHV010000011">
    <property type="protein sequence ID" value="KAK1409006.1"/>
    <property type="molecule type" value="Genomic_DNA"/>
</dbReference>
<dbReference type="AlphaFoldDB" id="A0AAD8NI73"/>
<gene>
    <name evidence="7" type="ORF">QVD17_41240</name>
</gene>
<dbReference type="GO" id="GO:0005634">
    <property type="term" value="C:nucleus"/>
    <property type="evidence" value="ECO:0007669"/>
    <property type="project" value="UniProtKB-SubCell"/>
</dbReference>
<evidence type="ECO:0000313" key="7">
    <source>
        <dbReference type="EMBL" id="KAK1409006.1"/>
    </source>
</evidence>
<dbReference type="Proteomes" id="UP001229421">
    <property type="component" value="Unassembled WGS sequence"/>
</dbReference>
<evidence type="ECO:0000256" key="1">
    <source>
        <dbReference type="ARBA" id="ARBA00004123"/>
    </source>
</evidence>
<keyword evidence="2" id="KW-0805">Transcription regulation</keyword>
<evidence type="ECO:0000313" key="8">
    <source>
        <dbReference type="Proteomes" id="UP001229421"/>
    </source>
</evidence>
<comment type="subcellular location">
    <subcellularLocation>
        <location evidence="1">Nucleus</location>
    </subcellularLocation>
</comment>
<keyword evidence="5" id="KW-0539">Nucleus</keyword>
<feature type="signal peptide" evidence="6">
    <location>
        <begin position="1"/>
        <end position="20"/>
    </location>
</feature>
<feature type="chain" id="PRO_5042087849" evidence="6">
    <location>
        <begin position="21"/>
        <end position="265"/>
    </location>
</feature>
<keyword evidence="8" id="KW-1185">Reference proteome</keyword>
<comment type="caution">
    <text evidence="7">The sequence shown here is derived from an EMBL/GenBank/DDBJ whole genome shotgun (WGS) entry which is preliminary data.</text>
</comment>
<evidence type="ECO:0000256" key="2">
    <source>
        <dbReference type="ARBA" id="ARBA00023015"/>
    </source>
</evidence>
<proteinExistence type="predicted"/>